<dbReference type="GO" id="GO:0002189">
    <property type="term" value="C:ribose phosphate diphosphokinase complex"/>
    <property type="evidence" value="ECO:0007669"/>
    <property type="project" value="TreeGrafter"/>
</dbReference>
<proteinExistence type="predicted"/>
<evidence type="ECO:0000259" key="11">
    <source>
        <dbReference type="Pfam" id="PF13793"/>
    </source>
</evidence>
<evidence type="ECO:0000256" key="8">
    <source>
        <dbReference type="ARBA" id="ARBA00022840"/>
    </source>
</evidence>
<dbReference type="GO" id="GO:0005737">
    <property type="term" value="C:cytoplasm"/>
    <property type="evidence" value="ECO:0007669"/>
    <property type="project" value="TreeGrafter"/>
</dbReference>
<accession>A0A3B0UZW4</accession>
<dbReference type="PROSITE" id="PS00114">
    <property type="entry name" value="PRPP_SYNTHASE"/>
    <property type="match status" value="1"/>
</dbReference>
<name>A0A3B0UZW4_9ZZZZ</name>
<keyword evidence="7 12" id="KW-0418">Kinase</keyword>
<evidence type="ECO:0000313" key="12">
    <source>
        <dbReference type="EMBL" id="VAW30159.1"/>
    </source>
</evidence>
<dbReference type="GO" id="GO:0016301">
    <property type="term" value="F:kinase activity"/>
    <property type="evidence" value="ECO:0007669"/>
    <property type="project" value="UniProtKB-KW"/>
</dbReference>
<dbReference type="GO" id="GO:0006015">
    <property type="term" value="P:5-phosphoribose 1-diphosphate biosynthetic process"/>
    <property type="evidence" value="ECO:0007669"/>
    <property type="project" value="TreeGrafter"/>
</dbReference>
<dbReference type="FunFam" id="3.40.50.2020:FF:000002">
    <property type="entry name" value="Ribose-phosphate pyrophosphokinase"/>
    <property type="match status" value="1"/>
</dbReference>
<dbReference type="Pfam" id="PF14572">
    <property type="entry name" value="Pribosyl_synth"/>
    <property type="match status" value="1"/>
</dbReference>
<evidence type="ECO:0000256" key="9">
    <source>
        <dbReference type="ARBA" id="ARBA00022842"/>
    </source>
</evidence>
<dbReference type="GO" id="GO:0006164">
    <property type="term" value="P:purine nucleotide biosynthetic process"/>
    <property type="evidence" value="ECO:0007669"/>
    <property type="project" value="TreeGrafter"/>
</dbReference>
<dbReference type="InterPro" id="IPR005946">
    <property type="entry name" value="Rib-P_diPkinase"/>
</dbReference>
<keyword evidence="8" id="KW-0067">ATP-binding</keyword>
<evidence type="ECO:0000256" key="10">
    <source>
        <dbReference type="ARBA" id="ARBA00049535"/>
    </source>
</evidence>
<evidence type="ECO:0000256" key="6">
    <source>
        <dbReference type="ARBA" id="ARBA00022741"/>
    </source>
</evidence>
<keyword evidence="3 12" id="KW-0808">Transferase</keyword>
<dbReference type="InterPro" id="IPR000836">
    <property type="entry name" value="PRTase_dom"/>
</dbReference>
<organism evidence="12">
    <name type="scientific">hydrothermal vent metagenome</name>
    <dbReference type="NCBI Taxonomy" id="652676"/>
    <lineage>
        <taxon>unclassified sequences</taxon>
        <taxon>metagenomes</taxon>
        <taxon>ecological metagenomes</taxon>
    </lineage>
</organism>
<evidence type="ECO:0000256" key="2">
    <source>
        <dbReference type="ARBA" id="ARBA00022490"/>
    </source>
</evidence>
<dbReference type="SUPFAM" id="SSF53271">
    <property type="entry name" value="PRTase-like"/>
    <property type="match status" value="1"/>
</dbReference>
<dbReference type="FunFam" id="3.40.50.2020:FF:000007">
    <property type="entry name" value="Ribose-phosphate pyrophosphokinase"/>
    <property type="match status" value="1"/>
</dbReference>
<dbReference type="GO" id="GO:0009156">
    <property type="term" value="P:ribonucleoside monophosphate biosynthetic process"/>
    <property type="evidence" value="ECO:0007669"/>
    <property type="project" value="InterPro"/>
</dbReference>
<dbReference type="PANTHER" id="PTHR10210:SF41">
    <property type="entry name" value="RIBOSE-PHOSPHATE PYROPHOSPHOKINASE 1, CHLOROPLASTIC"/>
    <property type="match status" value="1"/>
</dbReference>
<dbReference type="CDD" id="cd06223">
    <property type="entry name" value="PRTases_typeI"/>
    <property type="match status" value="1"/>
</dbReference>
<evidence type="ECO:0000256" key="7">
    <source>
        <dbReference type="ARBA" id="ARBA00022777"/>
    </source>
</evidence>
<keyword evidence="9" id="KW-0460">Magnesium</keyword>
<evidence type="ECO:0000256" key="3">
    <source>
        <dbReference type="ARBA" id="ARBA00022679"/>
    </source>
</evidence>
<dbReference type="PANTHER" id="PTHR10210">
    <property type="entry name" value="RIBOSE-PHOSPHATE DIPHOSPHOKINASE FAMILY MEMBER"/>
    <property type="match status" value="1"/>
</dbReference>
<evidence type="ECO:0000256" key="1">
    <source>
        <dbReference type="ARBA" id="ARBA00013247"/>
    </source>
</evidence>
<dbReference type="GO" id="GO:0000287">
    <property type="term" value="F:magnesium ion binding"/>
    <property type="evidence" value="ECO:0007669"/>
    <property type="project" value="InterPro"/>
</dbReference>
<gene>
    <name evidence="12" type="ORF">MNBD_BACTEROID07-628</name>
</gene>
<dbReference type="EMBL" id="UOET01000482">
    <property type="protein sequence ID" value="VAW30159.1"/>
    <property type="molecule type" value="Genomic_DNA"/>
</dbReference>
<feature type="domain" description="Ribose-phosphate pyrophosphokinase N-terminal" evidence="11">
    <location>
        <begin position="7"/>
        <end position="121"/>
    </location>
</feature>
<dbReference type="Pfam" id="PF13793">
    <property type="entry name" value="Pribosyltran_N"/>
    <property type="match status" value="1"/>
</dbReference>
<evidence type="ECO:0000256" key="5">
    <source>
        <dbReference type="ARBA" id="ARBA00022727"/>
    </source>
</evidence>
<keyword evidence="2" id="KW-0963">Cytoplasm</keyword>
<dbReference type="GO" id="GO:0004749">
    <property type="term" value="F:ribose phosphate diphosphokinase activity"/>
    <property type="evidence" value="ECO:0007669"/>
    <property type="project" value="UniProtKB-EC"/>
</dbReference>
<protein>
    <recommendedName>
        <fullName evidence="1">ribose-phosphate diphosphokinase</fullName>
        <ecNumber evidence="1">2.7.6.1</ecNumber>
    </recommendedName>
</protein>
<keyword evidence="4" id="KW-0479">Metal-binding</keyword>
<evidence type="ECO:0000256" key="4">
    <source>
        <dbReference type="ARBA" id="ARBA00022723"/>
    </source>
</evidence>
<sequence length="316" mass="34941">MREPIVSIFSGRQSRYLAEKIAISYGSKLGKSEVINFSDGEFQTSYEENIRGRDVFIIQSTLPPADNILELLMMIDAAKRASARKIVAVIPYFGYARQDRKDKPRVSIGSKMITNLLTTTGINRLITIDLHADQIQGFFDIPVDHLYASVIFYPYLKKLNLPNLMMASPDTGGTRRAASYAKGLNTGFAICYKQRSRPNVIEKMQLIGDVKGKDVVLVDDIIDTAGTITKAGELIMEKGAKSVRAMATHAIFSGNAREVLKNSPFSEVIVTDTIPIKDGFDKVKVLSTATLFAEVIKRVENFESISSLFNLGSSIK</sequence>
<dbReference type="InterPro" id="IPR000842">
    <property type="entry name" value="PRib_PP_synth_CS"/>
</dbReference>
<dbReference type="EC" id="2.7.6.1" evidence="1"/>
<dbReference type="InterPro" id="IPR029099">
    <property type="entry name" value="Pribosyltran_N"/>
</dbReference>
<dbReference type="NCBIfam" id="TIGR01251">
    <property type="entry name" value="ribP_PPkin"/>
    <property type="match status" value="1"/>
</dbReference>
<reference evidence="12" key="1">
    <citation type="submission" date="2018-06" db="EMBL/GenBank/DDBJ databases">
        <authorList>
            <person name="Zhirakovskaya E."/>
        </authorList>
    </citation>
    <scope>NUCLEOTIDE SEQUENCE</scope>
</reference>
<dbReference type="Gene3D" id="3.40.50.2020">
    <property type="match status" value="2"/>
</dbReference>
<dbReference type="GO" id="GO:0005524">
    <property type="term" value="F:ATP binding"/>
    <property type="evidence" value="ECO:0007669"/>
    <property type="project" value="UniProtKB-KW"/>
</dbReference>
<dbReference type="NCBIfam" id="NF002320">
    <property type="entry name" value="PRK01259.1"/>
    <property type="match status" value="1"/>
</dbReference>
<dbReference type="SMART" id="SM01400">
    <property type="entry name" value="Pribosyltran_N"/>
    <property type="match status" value="1"/>
</dbReference>
<keyword evidence="5" id="KW-0545">Nucleotide biosynthesis</keyword>
<dbReference type="AlphaFoldDB" id="A0A3B0UZW4"/>
<dbReference type="InterPro" id="IPR029057">
    <property type="entry name" value="PRTase-like"/>
</dbReference>
<comment type="catalytic activity">
    <reaction evidence="10">
        <text>D-ribose 5-phosphate + ATP = 5-phospho-alpha-D-ribose 1-diphosphate + AMP + H(+)</text>
        <dbReference type="Rhea" id="RHEA:15609"/>
        <dbReference type="ChEBI" id="CHEBI:15378"/>
        <dbReference type="ChEBI" id="CHEBI:30616"/>
        <dbReference type="ChEBI" id="CHEBI:58017"/>
        <dbReference type="ChEBI" id="CHEBI:78346"/>
        <dbReference type="ChEBI" id="CHEBI:456215"/>
        <dbReference type="EC" id="2.7.6.1"/>
    </reaction>
</comment>
<keyword evidence="6" id="KW-0547">Nucleotide-binding</keyword>